<keyword evidence="2" id="KW-1185">Reference proteome</keyword>
<dbReference type="STRING" id="421531.IX38_16935"/>
<evidence type="ECO:0008006" key="3">
    <source>
        <dbReference type="Google" id="ProtNLM"/>
    </source>
</evidence>
<protein>
    <recommendedName>
        <fullName evidence="3">Type VI secretion protein</fullName>
    </recommendedName>
</protein>
<reference evidence="1 2" key="1">
    <citation type="submission" date="2014-07" db="EMBL/GenBank/DDBJ databases">
        <title>Genome of Chryseobacterium luteum DSM 18605.</title>
        <authorList>
            <person name="Stropko S.J."/>
            <person name="Pipes S.E."/>
            <person name="Newman J.D."/>
        </authorList>
    </citation>
    <scope>NUCLEOTIDE SEQUENCE [LARGE SCALE GENOMIC DNA]</scope>
    <source>
        <strain evidence="1 2">DSM 18605</strain>
    </source>
</reference>
<dbReference type="eggNOG" id="COG3522">
    <property type="taxonomic scope" value="Bacteria"/>
</dbReference>
<evidence type="ECO:0000313" key="1">
    <source>
        <dbReference type="EMBL" id="KFF01750.1"/>
    </source>
</evidence>
<dbReference type="AlphaFoldDB" id="A0A085ZBD6"/>
<accession>A0A085ZBD6</accession>
<sequence>MIEKLNHFPVNWIDGMKINKNHFADVQDFVSDSVRDAVGIHTSMINYGLLPVNDSIKLSLIIDNHKLLRIKVEECHAISPSGSRIDIGTGSSEAINLSIPYPEAAYEIKDNESVVLMACLSVNHFKRTPFGEPDPEENPPRYPYTQPEYSLNLVPEKELKNTLGFGTGYLTIGKILVNAGESRIDENYIPPCVSITSSKKLQDLYVEIDRFYGQIELYAVQIEQKIHVKKQNNSLAVMMGLMADKTLNYLGQEINRFRWLSPHTPPANMLLSVVALARVLKNFIDARSGAGKEELLNYFAEWCNVSQGYFETIFSDVINTDYNHNHMDVTIAKVNVFMKTLEDLYSVLNRLDYIGKKRDGSIFVSENTDDRDSVIHSKRSRTFLAD</sequence>
<dbReference type="EMBL" id="JPRO01000015">
    <property type="protein sequence ID" value="KFF01750.1"/>
    <property type="molecule type" value="Genomic_DNA"/>
</dbReference>
<dbReference type="RefSeq" id="WP_034706659.1">
    <property type="nucleotide sequence ID" value="NZ_JPRO01000015.1"/>
</dbReference>
<dbReference type="Proteomes" id="UP000028703">
    <property type="component" value="Unassembled WGS sequence"/>
</dbReference>
<proteinExistence type="predicted"/>
<dbReference type="OrthoDB" id="1090702at2"/>
<name>A0A085ZBD6_9FLAO</name>
<organism evidence="1 2">
    <name type="scientific">Chryseobacterium luteum</name>
    <dbReference type="NCBI Taxonomy" id="421531"/>
    <lineage>
        <taxon>Bacteria</taxon>
        <taxon>Pseudomonadati</taxon>
        <taxon>Bacteroidota</taxon>
        <taxon>Flavobacteriia</taxon>
        <taxon>Flavobacteriales</taxon>
        <taxon>Weeksellaceae</taxon>
        <taxon>Chryseobacterium group</taxon>
        <taxon>Chryseobacterium</taxon>
    </lineage>
</organism>
<comment type="caution">
    <text evidence="1">The sequence shown here is derived from an EMBL/GenBank/DDBJ whole genome shotgun (WGS) entry which is preliminary data.</text>
</comment>
<evidence type="ECO:0000313" key="2">
    <source>
        <dbReference type="Proteomes" id="UP000028703"/>
    </source>
</evidence>
<gene>
    <name evidence="1" type="ORF">IX38_16935</name>
</gene>